<keyword evidence="3" id="KW-1185">Reference proteome</keyword>
<dbReference type="InterPro" id="IPR024079">
    <property type="entry name" value="MetalloPept_cat_dom_sf"/>
</dbReference>
<dbReference type="SUPFAM" id="SSF55486">
    <property type="entry name" value="Metalloproteases ('zincins'), catalytic domain"/>
    <property type="match status" value="1"/>
</dbReference>
<feature type="domain" description="Peptidase M13 C-terminal" evidence="1">
    <location>
        <begin position="436"/>
        <end position="609"/>
    </location>
</feature>
<reference evidence="2 3" key="2">
    <citation type="journal article" date="2019" name="G3 (Bethesda)">
        <title>Hybrid Assembly of the Genome of the Entomopathogenic Nematode Steinernema carpocapsae Identifies the X-Chromosome.</title>
        <authorList>
            <person name="Serra L."/>
            <person name="Macchietto M."/>
            <person name="Macias-Munoz A."/>
            <person name="McGill C.J."/>
            <person name="Rodriguez I.M."/>
            <person name="Rodriguez B."/>
            <person name="Murad R."/>
            <person name="Mortazavi A."/>
        </authorList>
    </citation>
    <scope>NUCLEOTIDE SEQUENCE [LARGE SCALE GENOMIC DNA]</scope>
    <source>
        <strain evidence="2 3">ALL</strain>
    </source>
</reference>
<dbReference type="Gene3D" id="3.40.390.10">
    <property type="entry name" value="Collagenase (Catalytic Domain)"/>
    <property type="match status" value="1"/>
</dbReference>
<dbReference type="PROSITE" id="PS51885">
    <property type="entry name" value="NEPRILYSIN"/>
    <property type="match status" value="1"/>
</dbReference>
<dbReference type="GO" id="GO:0005886">
    <property type="term" value="C:plasma membrane"/>
    <property type="evidence" value="ECO:0007669"/>
    <property type="project" value="TreeGrafter"/>
</dbReference>
<dbReference type="Pfam" id="PF01431">
    <property type="entry name" value="Peptidase_M13"/>
    <property type="match status" value="1"/>
</dbReference>
<sequence>MFSIVSTFSEMLPKTFIFTFVVLRAAALHFAPQPMPSPTDPASPCKDNAEYFCGRLSKEVPRKLRVRGFQEEFSSAIKTAFKGFEPDAMTRHLYEIYKVCRASCNFEVDVKRNPRTIQIFYHTVESRFIFKVSCCFVLATPPSIYNYAIPKIEKDFIEKKFADCSHDIQEFVKGYLEIVDFVRIFQAEDFQVVYDKFVELKLQSTAVTITRIDFPSAPPTIESLQSDYAMIDELSLSEYFGAYVNLLVADAFHKKNQTEFIHSSERVARYKKMGQRILDEAKLQIDETEWITEESKEKLKNMHSIDDFLFGPSEAFLDADMVTSALEIFQVFYDSVSAREEDLMKELGVDCKAIVYGAVMRAADAAFELYYGVDFQHYSQGSQITPHAYFLKNAYNSLTTRKLVRAFLFKKPFKYYGFQVFGMPYIHGYDWAFADPESLPYGSVGYVMGHELFHSFGLNRINTAGVEDIIDSETYKKAQKCFADHYAGFEVSPGEGPEYNLKENEGFADIQATRALLRIVIKMAGGNATEDDGNMSDEVKNNLLGFFLAREDIWCQGYEEEVRDPKWERFNMINGPHPRRKIRNAAVMRQIPEFTELFECQKGQPNFLSDEVCEAYPKKAVSTLDTLKKKLQDVLRKHGKGSL</sequence>
<gene>
    <name evidence="2" type="ORF">L596_030132</name>
</gene>
<comment type="caution">
    <text evidence="2">The sequence shown here is derived from an EMBL/GenBank/DDBJ whole genome shotgun (WGS) entry which is preliminary data.</text>
</comment>
<dbReference type="OrthoDB" id="10637419at2759"/>
<dbReference type="AlphaFoldDB" id="A0A4U5LRT4"/>
<accession>A0A4U5LRT4</accession>
<dbReference type="EMBL" id="AZBU02000013">
    <property type="protein sequence ID" value="TKR58722.1"/>
    <property type="molecule type" value="Genomic_DNA"/>
</dbReference>
<organism evidence="2 3">
    <name type="scientific">Steinernema carpocapsae</name>
    <name type="common">Entomopathogenic nematode</name>
    <dbReference type="NCBI Taxonomy" id="34508"/>
    <lineage>
        <taxon>Eukaryota</taxon>
        <taxon>Metazoa</taxon>
        <taxon>Ecdysozoa</taxon>
        <taxon>Nematoda</taxon>
        <taxon>Chromadorea</taxon>
        <taxon>Rhabditida</taxon>
        <taxon>Tylenchina</taxon>
        <taxon>Panagrolaimomorpha</taxon>
        <taxon>Strongyloidoidea</taxon>
        <taxon>Steinernematidae</taxon>
        <taxon>Steinernema</taxon>
    </lineage>
</organism>
<dbReference type="Proteomes" id="UP000298663">
    <property type="component" value="Unassembled WGS sequence"/>
</dbReference>
<dbReference type="GO" id="GO:0016485">
    <property type="term" value="P:protein processing"/>
    <property type="evidence" value="ECO:0007669"/>
    <property type="project" value="TreeGrafter"/>
</dbReference>
<proteinExistence type="predicted"/>
<dbReference type="PANTHER" id="PTHR11733">
    <property type="entry name" value="ZINC METALLOPROTEASE FAMILY M13 NEPRILYSIN-RELATED"/>
    <property type="match status" value="1"/>
</dbReference>
<dbReference type="PANTHER" id="PTHR11733:SF133">
    <property type="entry name" value="PHOSPHATE-REGULATING NEUTRAL ENDOPEPTIDASE PHEX"/>
    <property type="match status" value="1"/>
</dbReference>
<evidence type="ECO:0000313" key="3">
    <source>
        <dbReference type="Proteomes" id="UP000298663"/>
    </source>
</evidence>
<protein>
    <recommendedName>
        <fullName evidence="1">Peptidase M13 C-terminal domain-containing protein</fullName>
    </recommendedName>
</protein>
<dbReference type="STRING" id="34508.A0A4U5LRT4"/>
<dbReference type="GO" id="GO:0004222">
    <property type="term" value="F:metalloendopeptidase activity"/>
    <property type="evidence" value="ECO:0007669"/>
    <property type="project" value="InterPro"/>
</dbReference>
<evidence type="ECO:0000259" key="1">
    <source>
        <dbReference type="Pfam" id="PF01431"/>
    </source>
</evidence>
<reference evidence="2 3" key="1">
    <citation type="journal article" date="2015" name="Genome Biol.">
        <title>Comparative genomics of Steinernema reveals deeply conserved gene regulatory networks.</title>
        <authorList>
            <person name="Dillman A.R."/>
            <person name="Macchietto M."/>
            <person name="Porter C.F."/>
            <person name="Rogers A."/>
            <person name="Williams B."/>
            <person name="Antoshechkin I."/>
            <person name="Lee M.M."/>
            <person name="Goodwin Z."/>
            <person name="Lu X."/>
            <person name="Lewis E.E."/>
            <person name="Goodrich-Blair H."/>
            <person name="Stock S.P."/>
            <person name="Adams B.J."/>
            <person name="Sternberg P.W."/>
            <person name="Mortazavi A."/>
        </authorList>
    </citation>
    <scope>NUCLEOTIDE SEQUENCE [LARGE SCALE GENOMIC DNA]</scope>
    <source>
        <strain evidence="2 3">ALL</strain>
    </source>
</reference>
<dbReference type="InterPro" id="IPR018497">
    <property type="entry name" value="Peptidase_M13_C"/>
</dbReference>
<name>A0A4U5LRT4_STECR</name>
<evidence type="ECO:0000313" key="2">
    <source>
        <dbReference type="EMBL" id="TKR58722.1"/>
    </source>
</evidence>
<dbReference type="InterPro" id="IPR000718">
    <property type="entry name" value="Peptidase_M13"/>
</dbReference>